<gene>
    <name evidence="1" type="ORF">LITE_LOCUS12043</name>
</gene>
<keyword evidence="2" id="KW-1185">Reference proteome</keyword>
<sequence>MEATFVRTMLFENQNSSFHRRHHHLRLDRCLPDSLESTLDSAKSRRQKKSPIGSAATSSGALFWMGDYV</sequence>
<dbReference type="AlphaFoldDB" id="A0AAV0J0X4"/>
<reference evidence="1" key="1">
    <citation type="submission" date="2022-08" db="EMBL/GenBank/DDBJ databases">
        <authorList>
            <person name="Gutierrez-Valencia J."/>
        </authorList>
    </citation>
    <scope>NUCLEOTIDE SEQUENCE</scope>
</reference>
<accession>A0AAV0J0X4</accession>
<evidence type="ECO:0000313" key="2">
    <source>
        <dbReference type="Proteomes" id="UP001154282"/>
    </source>
</evidence>
<dbReference type="EMBL" id="CAMGYJ010000004">
    <property type="protein sequence ID" value="CAI0403422.1"/>
    <property type="molecule type" value="Genomic_DNA"/>
</dbReference>
<name>A0AAV0J0X4_9ROSI</name>
<dbReference type="Proteomes" id="UP001154282">
    <property type="component" value="Unassembled WGS sequence"/>
</dbReference>
<proteinExistence type="predicted"/>
<protein>
    <submittedName>
        <fullName evidence="1">Uncharacterized protein</fullName>
    </submittedName>
</protein>
<comment type="caution">
    <text evidence="1">The sequence shown here is derived from an EMBL/GenBank/DDBJ whole genome shotgun (WGS) entry which is preliminary data.</text>
</comment>
<evidence type="ECO:0000313" key="1">
    <source>
        <dbReference type="EMBL" id="CAI0403422.1"/>
    </source>
</evidence>
<organism evidence="1 2">
    <name type="scientific">Linum tenue</name>
    <dbReference type="NCBI Taxonomy" id="586396"/>
    <lineage>
        <taxon>Eukaryota</taxon>
        <taxon>Viridiplantae</taxon>
        <taxon>Streptophyta</taxon>
        <taxon>Embryophyta</taxon>
        <taxon>Tracheophyta</taxon>
        <taxon>Spermatophyta</taxon>
        <taxon>Magnoliopsida</taxon>
        <taxon>eudicotyledons</taxon>
        <taxon>Gunneridae</taxon>
        <taxon>Pentapetalae</taxon>
        <taxon>rosids</taxon>
        <taxon>fabids</taxon>
        <taxon>Malpighiales</taxon>
        <taxon>Linaceae</taxon>
        <taxon>Linum</taxon>
    </lineage>
</organism>